<keyword evidence="8" id="KW-0051">Antiviral defense</keyword>
<dbReference type="PROSITE" id="PS51643">
    <property type="entry name" value="HD_CAS3"/>
    <property type="match status" value="1"/>
</dbReference>
<dbReference type="InterPro" id="IPR054712">
    <property type="entry name" value="Cas3-like_dom"/>
</dbReference>
<dbReference type="GO" id="GO:0051607">
    <property type="term" value="P:defense response to virus"/>
    <property type="evidence" value="ECO:0007669"/>
    <property type="project" value="UniProtKB-KW"/>
</dbReference>
<keyword evidence="5 10" id="KW-0378">Hydrolase</keyword>
<keyword evidence="7" id="KW-0067">ATP-binding</keyword>
<name>A0A150I1D6_9GAMM</name>
<dbReference type="AlphaFoldDB" id="A0A150I1D6"/>
<dbReference type="Pfam" id="PF21384">
    <property type="entry name" value="Cas3_I-F_Cas2"/>
    <property type="match status" value="1"/>
</dbReference>
<evidence type="ECO:0000256" key="1">
    <source>
        <dbReference type="ARBA" id="ARBA00006847"/>
    </source>
</evidence>
<evidence type="ECO:0000313" key="11">
    <source>
        <dbReference type="Proteomes" id="UP000075544"/>
    </source>
</evidence>
<organism evidence="10 11">
    <name type="scientific">Acinetobacter venetianus</name>
    <dbReference type="NCBI Taxonomy" id="52133"/>
    <lineage>
        <taxon>Bacteria</taxon>
        <taxon>Pseudomonadati</taxon>
        <taxon>Pseudomonadota</taxon>
        <taxon>Gammaproteobacteria</taxon>
        <taxon>Moraxellales</taxon>
        <taxon>Moraxellaceae</taxon>
        <taxon>Acinetobacter</taxon>
    </lineage>
</organism>
<dbReference type="InterPro" id="IPR048823">
    <property type="entry name" value="Cas3_I-F_Cas2"/>
</dbReference>
<evidence type="ECO:0000313" key="10">
    <source>
        <dbReference type="EMBL" id="KXZ73042.1"/>
    </source>
</evidence>
<dbReference type="InterPro" id="IPR038257">
    <property type="entry name" value="CRISPR-assoc_Cas3_HD_sf"/>
</dbReference>
<dbReference type="InterPro" id="IPR013395">
    <property type="entry name" value="CRISPR-assoc_Cas3_yers"/>
</dbReference>
<dbReference type="EMBL" id="JRHX01000010">
    <property type="protein sequence ID" value="KXZ73042.1"/>
    <property type="molecule type" value="Genomic_DNA"/>
</dbReference>
<evidence type="ECO:0000256" key="2">
    <source>
        <dbReference type="ARBA" id="ARBA00009046"/>
    </source>
</evidence>
<dbReference type="RefSeq" id="WP_061523660.1">
    <property type="nucleotide sequence ID" value="NZ_JRHX01000010.1"/>
</dbReference>
<keyword evidence="3" id="KW-0479">Metal-binding</keyword>
<reference evidence="10 11" key="1">
    <citation type="journal article" date="2016" name="Sci. Rep.">
        <title>Genomic and phenotypic characterization of the species Acinetobacter venetianus.</title>
        <authorList>
            <person name="Fondi M."/>
            <person name="Maida I."/>
            <person name="Perrin E."/>
            <person name="Orlandini V."/>
            <person name="La Torre L."/>
            <person name="Bosi E."/>
            <person name="Negroni A."/>
            <person name="Zanaroli G."/>
            <person name="Fava F."/>
            <person name="Decorosi F."/>
            <person name="Giovannetti L."/>
            <person name="Viti C."/>
            <person name="Vaneechoutte M."/>
            <person name="Dijkshoorn L."/>
            <person name="Fani R."/>
        </authorList>
    </citation>
    <scope>NUCLEOTIDE SEQUENCE [LARGE SCALE GENOMIC DNA]</scope>
    <source>
        <strain evidence="10 11">LUH13518</strain>
    </source>
</reference>
<dbReference type="SUPFAM" id="SSF52540">
    <property type="entry name" value="P-loop containing nucleoside triphosphate hydrolases"/>
    <property type="match status" value="1"/>
</dbReference>
<accession>A0A150I1D6</accession>
<dbReference type="GO" id="GO:0016787">
    <property type="term" value="F:hydrolase activity"/>
    <property type="evidence" value="ECO:0007669"/>
    <property type="project" value="UniProtKB-KW"/>
</dbReference>
<comment type="caution">
    <text evidence="10">The sequence shown here is derived from an EMBL/GenBank/DDBJ whole genome shotgun (WGS) entry which is preliminary data.</text>
</comment>
<dbReference type="NCBIfam" id="TIGR02562">
    <property type="entry name" value="cas3_yersinia"/>
    <property type="match status" value="1"/>
</dbReference>
<dbReference type="Proteomes" id="UP000075544">
    <property type="component" value="Unassembled WGS sequence"/>
</dbReference>
<dbReference type="Pfam" id="PF18019">
    <property type="entry name" value="Cas3_HD"/>
    <property type="match status" value="1"/>
</dbReference>
<evidence type="ECO:0000256" key="3">
    <source>
        <dbReference type="ARBA" id="ARBA00022723"/>
    </source>
</evidence>
<dbReference type="Pfam" id="PF22590">
    <property type="entry name" value="Cas3-like_C_2"/>
    <property type="match status" value="1"/>
</dbReference>
<dbReference type="Gene3D" id="1.10.3210.30">
    <property type="match status" value="1"/>
</dbReference>
<evidence type="ECO:0000256" key="5">
    <source>
        <dbReference type="ARBA" id="ARBA00022801"/>
    </source>
</evidence>
<gene>
    <name evidence="10" type="primary">cas3</name>
    <name evidence="10" type="ORF">AVENLUH13518_00167</name>
</gene>
<feature type="domain" description="HD Cas3-type" evidence="9">
    <location>
        <begin position="94"/>
        <end position="301"/>
    </location>
</feature>
<dbReference type="InterPro" id="IPR027417">
    <property type="entry name" value="P-loop_NTPase"/>
</dbReference>
<dbReference type="EC" id="3.1.-.-" evidence="10"/>
<keyword evidence="6 10" id="KW-0347">Helicase</keyword>
<evidence type="ECO:0000256" key="7">
    <source>
        <dbReference type="ARBA" id="ARBA00022840"/>
    </source>
</evidence>
<evidence type="ECO:0000256" key="4">
    <source>
        <dbReference type="ARBA" id="ARBA00022741"/>
    </source>
</evidence>
<dbReference type="InterPro" id="IPR006483">
    <property type="entry name" value="CRISPR-assoc_Cas3_HD"/>
</dbReference>
<comment type="similarity">
    <text evidence="2">In the central section; belongs to the CRISPR-associated helicase Cas3 family.</text>
</comment>
<dbReference type="GO" id="GO:0005524">
    <property type="term" value="F:ATP binding"/>
    <property type="evidence" value="ECO:0007669"/>
    <property type="project" value="UniProtKB-KW"/>
</dbReference>
<evidence type="ECO:0000259" key="9">
    <source>
        <dbReference type="PROSITE" id="PS51643"/>
    </source>
</evidence>
<comment type="similarity">
    <text evidence="1">In the N-terminal section; belongs to the CRISPR-associated nuclease Cas3-HD family.</text>
</comment>
<dbReference type="PATRIC" id="fig|52133.19.peg.174"/>
<evidence type="ECO:0000256" key="6">
    <source>
        <dbReference type="ARBA" id="ARBA00022806"/>
    </source>
</evidence>
<keyword evidence="4" id="KW-0547">Nucleotide-binding</keyword>
<dbReference type="GO" id="GO:0004386">
    <property type="term" value="F:helicase activity"/>
    <property type="evidence" value="ECO:0007669"/>
    <property type="project" value="UniProtKB-KW"/>
</dbReference>
<evidence type="ECO:0000256" key="8">
    <source>
        <dbReference type="ARBA" id="ARBA00023118"/>
    </source>
</evidence>
<dbReference type="GO" id="GO:0046872">
    <property type="term" value="F:metal ion binding"/>
    <property type="evidence" value="ECO:0007669"/>
    <property type="project" value="UniProtKB-KW"/>
</dbReference>
<sequence length="1087" mass="124117">MHVIFISACEKRALKKTRAILDSYAIRTGHTSWQAPMTAAALKEIRSALNKVATRQTAVAAYRNFGMRRMKLAWVVGAKQKFALDGAYPIASTKRHQKRLMLENWVKASSLLAGAAGDMHDIGKASVHFQQKLSPEMGGQRIKDDVRHEWLSMKLLQQLRKNNWDWQFAWNNLNRGIEKFTLGDREINYDSEYGISNQLEAVDYLVVTHHGLLGIEPDGDHPPFNALPHYENHVRALNPHADQLKCAGDLPNSIFSSHQKRIQRLMALLPKQPVSKPKDQRLYWKALVLHSRAALIHADHIVSAQQFSAVKPENVTLFANTKFKEIEKDKKEKIQDQPLEWHLHQVGDRASRIAVQMMTDLNLSGLSEQTVDYICQPTTHPRFQWQNIAANALQKQIQKMPDTPALIFNIAGTGSGKTRMNLRAACTLRPDDPRITIALNLRSLTLQTGHALQSSMNLSDEEIAVVIGDTVTQDLFNAAKLTAYIDEDENRIEPIFDAFGDECSLPDWLNPLFTIEQKGRKVPDQKSMTVLASPLLVSTVDYVIAAGEPHRQGHHVKALLRVISSDLILDEIDGYEPKALIAVLRLVQLAAMYGRNVICSSATLSMTVAKTIHRAFESGIQMRAALYGKQQKSIIAVIDNELKPQIWLDCSEQPSDFNNKYQHHLDALQTHLMEKPTYRLAQLIPFTDTSVLGWKQAVLAAAQTLHHDHAWDFNQTGKQISFGLIRVANIKHAIGLAQFLSEHLSEAKVACYHANDWLISRFYKEQRLDQLLTRHKDGKKRKTGNEQILKDTEVVELVKHSSASSVPFIVVATPVEEVGRDHDFDWAVIDASSVQSIVQTVGRVNRHRLDKIKQPNVMIPQWNYRYCQDRDREHHKKQGIRRTRAFIAPGYEGYSSSSNTINTYKTQNLSELLPWDQNQQLVINARLRFDQQNCLFAQLDDQEIQKFCQNYFYDQGEQMFSRPDVDACLMTEHIYNQTPLRERNYQEIYKFKWDDGLVVEKQVYGLNVKASQYANYSKYGLVWDRIKFDERTATAQAWLALTPQQMLDYCHEYKISEEQGCRVSLTLYNNENPPTWCYDHGFGISKA</sequence>
<proteinExistence type="inferred from homology"/>
<protein>
    <submittedName>
        <fullName evidence="10">CRISPR-associated nuclease/helicase Cas3 subtype I-F/YPEST</fullName>
        <ecNumber evidence="10">3.1.-.-</ecNumber>
    </submittedName>
</protein>